<name>A0A330HQP7_9HYPH</name>
<dbReference type="SUPFAM" id="SSF51735">
    <property type="entry name" value="NAD(P)-binding Rossmann-fold domains"/>
    <property type="match status" value="1"/>
</dbReference>
<dbReference type="Gene3D" id="3.40.50.720">
    <property type="entry name" value="NAD(P)-binding Rossmann-like Domain"/>
    <property type="match status" value="1"/>
</dbReference>
<gene>
    <name evidence="1" type="ORF">DPM33_12180</name>
</gene>
<evidence type="ECO:0000313" key="1">
    <source>
        <dbReference type="EMBL" id="RAZ91026.1"/>
    </source>
</evidence>
<dbReference type="EMBL" id="QMBP01000004">
    <property type="protein sequence ID" value="RAZ91026.1"/>
    <property type="molecule type" value="Genomic_DNA"/>
</dbReference>
<protein>
    <recommendedName>
        <fullName evidence="3">Short-chain dehydrogenase</fullName>
    </recommendedName>
</protein>
<evidence type="ECO:0000313" key="2">
    <source>
        <dbReference type="Proteomes" id="UP000251558"/>
    </source>
</evidence>
<keyword evidence="2" id="KW-1185">Reference proteome</keyword>
<dbReference type="AlphaFoldDB" id="A0A330HQP7"/>
<proteinExistence type="predicted"/>
<reference evidence="1 2" key="1">
    <citation type="submission" date="2018-07" db="EMBL/GenBank/DDBJ databases">
        <title>Diversity of Mesorhizobium strains in Brazil.</title>
        <authorList>
            <person name="Helene L.C.F."/>
            <person name="Dall'Agnol R."/>
            <person name="Delamuta J.R.M."/>
            <person name="Hungria M."/>
        </authorList>
    </citation>
    <scope>NUCLEOTIDE SEQUENCE [LARGE SCALE GENOMIC DNA]</scope>
    <source>
        <strain evidence="1 2">AC99b</strain>
    </source>
</reference>
<dbReference type="InterPro" id="IPR002347">
    <property type="entry name" value="SDR_fam"/>
</dbReference>
<dbReference type="RefSeq" id="WP_112097656.1">
    <property type="nucleotide sequence ID" value="NZ_QMBP01000004.1"/>
</dbReference>
<organism evidence="1 2">
    <name type="scientific">Mesorhizobium hawassense</name>
    <dbReference type="NCBI Taxonomy" id="1209954"/>
    <lineage>
        <taxon>Bacteria</taxon>
        <taxon>Pseudomonadati</taxon>
        <taxon>Pseudomonadota</taxon>
        <taxon>Alphaproteobacteria</taxon>
        <taxon>Hyphomicrobiales</taxon>
        <taxon>Phyllobacteriaceae</taxon>
        <taxon>Mesorhizobium</taxon>
    </lineage>
</organism>
<evidence type="ECO:0008006" key="3">
    <source>
        <dbReference type="Google" id="ProtNLM"/>
    </source>
</evidence>
<dbReference type="Proteomes" id="UP000251558">
    <property type="component" value="Unassembled WGS sequence"/>
</dbReference>
<dbReference type="Pfam" id="PF00106">
    <property type="entry name" value="adh_short"/>
    <property type="match status" value="1"/>
</dbReference>
<comment type="caution">
    <text evidence="1">The sequence shown here is derived from an EMBL/GenBank/DDBJ whole genome shotgun (WGS) entry which is preliminary data.</text>
</comment>
<dbReference type="InterPro" id="IPR036291">
    <property type="entry name" value="NAD(P)-bd_dom_sf"/>
</dbReference>
<accession>A0A330HQP7</accession>
<sequence length="100" mass="9872">MDFKGKTAIATGAGSGIGAAIALELATRGTHVVVADTDHSSAVDTAGRIASKLGSMSSILGSVGRPNACAFVASKHALLSNQAGFLTGSYHLIDGGSTAR</sequence>